<feature type="compositionally biased region" description="Gly residues" evidence="1">
    <location>
        <begin position="304"/>
        <end position="313"/>
    </location>
</feature>
<dbReference type="STRING" id="1915400.FM21_10130"/>
<comment type="caution">
    <text evidence="3">The sequence shown here is derived from an EMBL/GenBank/DDBJ whole genome shotgun (WGS) entry which is preliminary data.</text>
</comment>
<evidence type="ECO:0000256" key="1">
    <source>
        <dbReference type="SAM" id="MobiDB-lite"/>
    </source>
</evidence>
<accession>A0A086N5M3</accession>
<feature type="region of interest" description="Disordered" evidence="1">
    <location>
        <begin position="303"/>
        <end position="325"/>
    </location>
</feature>
<organism evidence="3 4">
    <name type="scientific">Streptomyces mutabilis</name>
    <dbReference type="NCBI Taxonomy" id="67332"/>
    <lineage>
        <taxon>Bacteria</taxon>
        <taxon>Bacillati</taxon>
        <taxon>Actinomycetota</taxon>
        <taxon>Actinomycetes</taxon>
        <taxon>Kitasatosporales</taxon>
        <taxon>Streptomycetaceae</taxon>
        <taxon>Streptomyces</taxon>
    </lineage>
</organism>
<feature type="region of interest" description="Disordered" evidence="1">
    <location>
        <begin position="206"/>
        <end position="226"/>
    </location>
</feature>
<dbReference type="InterPro" id="IPR018929">
    <property type="entry name" value="DUF2510"/>
</dbReference>
<feature type="region of interest" description="Disordered" evidence="1">
    <location>
        <begin position="367"/>
        <end position="391"/>
    </location>
</feature>
<dbReference type="Proteomes" id="UP000029095">
    <property type="component" value="Unassembled WGS sequence"/>
</dbReference>
<sequence length="391" mass="39858">MTPPSGRYPDPSAPHQERRWDGSAWTEHRRVPGAAGYAAPQAPPPSPLSPYAGGPGQRRPAGGNGRAKAVALTTAGAVLVSAIVTGVLLLGEDDGGTPGTQNPPVSSPATGPAPVSTAPAPSQPSADAPAVVEDPLNGITFPLPDGWVRPQHMAEDDVMMTTEGTYDRPGDGGVCRHGLVISRTVTGNAESSPKALAEQDIGDAADDAYDRDPVGDKPFGGSESRERIGAGPVAVAGRAGYYVRWRVTTAEGPGGYVQSLVFPSTVGTESPILVRYVFDAGEEGPALATMDEITDGIRPAGDADTGGGVGSGIGPTDRAAGPRYRKAWPSPRYVGTVAVTASPSTRCRASNRSHSSPALACRNHTLSPMSRSSAGVPSSGVCTSPAPSWGS</sequence>
<dbReference type="EMBL" id="JNFQ01000001">
    <property type="protein sequence ID" value="KFG76441.1"/>
    <property type="molecule type" value="Genomic_DNA"/>
</dbReference>
<dbReference type="Pfam" id="PF10708">
    <property type="entry name" value="DUF2510"/>
    <property type="match status" value="1"/>
</dbReference>
<feature type="domain" description="DUF2510" evidence="2">
    <location>
        <begin position="8"/>
        <end position="35"/>
    </location>
</feature>
<feature type="region of interest" description="Disordered" evidence="1">
    <location>
        <begin position="94"/>
        <end position="136"/>
    </location>
</feature>
<evidence type="ECO:0000313" key="4">
    <source>
        <dbReference type="Proteomes" id="UP000029095"/>
    </source>
</evidence>
<name>A0A086N5M3_9ACTN</name>
<gene>
    <name evidence="3" type="ORF">FM21_10130</name>
</gene>
<evidence type="ECO:0000313" key="3">
    <source>
        <dbReference type="EMBL" id="KFG76441.1"/>
    </source>
</evidence>
<proteinExistence type="predicted"/>
<feature type="compositionally biased region" description="Low complexity" evidence="1">
    <location>
        <begin position="49"/>
        <end position="67"/>
    </location>
</feature>
<feature type="compositionally biased region" description="Low complexity" evidence="1">
    <location>
        <begin position="103"/>
        <end position="132"/>
    </location>
</feature>
<keyword evidence="4" id="KW-1185">Reference proteome</keyword>
<dbReference type="HOGENOM" id="CLU_058606_1_0_11"/>
<feature type="region of interest" description="Disordered" evidence="1">
    <location>
        <begin position="1"/>
        <end position="67"/>
    </location>
</feature>
<reference evidence="3 4" key="1">
    <citation type="submission" date="2014-05" db="EMBL/GenBank/DDBJ databases">
        <title>Complete genome sequence of the Streptomyces mutabilis TRM45540.</title>
        <authorList>
            <person name="Luo X."/>
            <person name="Zhang L."/>
        </authorList>
    </citation>
    <scope>NUCLEOTIDE SEQUENCE [LARGE SCALE GENOMIC DNA]</scope>
    <source>
        <strain evidence="3 4">TRM45540</strain>
    </source>
</reference>
<dbReference type="AlphaFoldDB" id="A0A086N5M3"/>
<feature type="compositionally biased region" description="Basic and acidic residues" evidence="1">
    <location>
        <begin position="15"/>
        <end position="30"/>
    </location>
</feature>
<protein>
    <submittedName>
        <fullName evidence="3">Membrane protein</fullName>
    </submittedName>
</protein>
<evidence type="ECO:0000259" key="2">
    <source>
        <dbReference type="Pfam" id="PF10708"/>
    </source>
</evidence>